<proteinExistence type="predicted"/>
<accession>A0A238Z568</accession>
<organism evidence="1 2">
    <name type="scientific">Desulfurobacterium atlanticum</name>
    <dbReference type="NCBI Taxonomy" id="240169"/>
    <lineage>
        <taxon>Bacteria</taxon>
        <taxon>Pseudomonadati</taxon>
        <taxon>Aquificota</taxon>
        <taxon>Aquificia</taxon>
        <taxon>Desulfurobacteriales</taxon>
        <taxon>Desulfurobacteriaceae</taxon>
        <taxon>Desulfurobacterium</taxon>
    </lineage>
</organism>
<dbReference type="Proteomes" id="UP000198405">
    <property type="component" value="Unassembled WGS sequence"/>
</dbReference>
<dbReference type="RefSeq" id="WP_143341001.1">
    <property type="nucleotide sequence ID" value="NZ_FZOB01000006.1"/>
</dbReference>
<gene>
    <name evidence="1" type="ORF">SAMN06265340_10686</name>
</gene>
<dbReference type="AlphaFoldDB" id="A0A238Z568"/>
<dbReference type="EMBL" id="FZOB01000006">
    <property type="protein sequence ID" value="SNR78595.1"/>
    <property type="molecule type" value="Genomic_DNA"/>
</dbReference>
<sequence length="144" mass="16498">MRKVFVLSFFLMFLMNLNTFAYIDPFLNPVKLREISEWKRKQLQKKKPEKVTVIEKPRVFRLKSPPLEKLIFEGVIGDGNSLKAVAVDPQTGKVYIFSSGDPVDVNAKILKIEPAKLVLKIYKKVGKKLVSDIMEINFNTGEVK</sequence>
<evidence type="ECO:0000313" key="1">
    <source>
        <dbReference type="EMBL" id="SNR78595.1"/>
    </source>
</evidence>
<name>A0A238Z568_9BACT</name>
<protein>
    <recommendedName>
        <fullName evidence="3">Type IV pilus assembly protein PilP</fullName>
    </recommendedName>
</protein>
<reference evidence="2" key="1">
    <citation type="submission" date="2017-06" db="EMBL/GenBank/DDBJ databases">
        <authorList>
            <person name="Varghese N."/>
            <person name="Submissions S."/>
        </authorList>
    </citation>
    <scope>NUCLEOTIDE SEQUENCE [LARGE SCALE GENOMIC DNA]</scope>
    <source>
        <strain evidence="2">DSM 15668</strain>
    </source>
</reference>
<dbReference type="OrthoDB" id="15308at2"/>
<keyword evidence="2" id="KW-1185">Reference proteome</keyword>
<evidence type="ECO:0000313" key="2">
    <source>
        <dbReference type="Proteomes" id="UP000198405"/>
    </source>
</evidence>
<evidence type="ECO:0008006" key="3">
    <source>
        <dbReference type="Google" id="ProtNLM"/>
    </source>
</evidence>